<dbReference type="EMBL" id="SJPG01000001">
    <property type="protein sequence ID" value="TWT59647.1"/>
    <property type="molecule type" value="Genomic_DNA"/>
</dbReference>
<evidence type="ECO:0000313" key="1">
    <source>
        <dbReference type="EMBL" id="TWT59647.1"/>
    </source>
</evidence>
<accession>A0A5C5X936</accession>
<proteinExistence type="predicted"/>
<dbReference type="AlphaFoldDB" id="A0A5C5X936"/>
<reference evidence="1 2" key="1">
    <citation type="submission" date="2019-02" db="EMBL/GenBank/DDBJ databases">
        <title>Deep-cultivation of Planctomycetes and their phenomic and genomic characterization uncovers novel biology.</title>
        <authorList>
            <person name="Wiegand S."/>
            <person name="Jogler M."/>
            <person name="Boedeker C."/>
            <person name="Pinto D."/>
            <person name="Vollmers J."/>
            <person name="Rivas-Marin E."/>
            <person name="Kohn T."/>
            <person name="Peeters S.H."/>
            <person name="Heuer A."/>
            <person name="Rast P."/>
            <person name="Oberbeckmann S."/>
            <person name="Bunk B."/>
            <person name="Jeske O."/>
            <person name="Meyerdierks A."/>
            <person name="Storesund J.E."/>
            <person name="Kallscheuer N."/>
            <person name="Luecker S."/>
            <person name="Lage O.M."/>
            <person name="Pohl T."/>
            <person name="Merkel B.J."/>
            <person name="Hornburger P."/>
            <person name="Mueller R.-W."/>
            <person name="Bruemmer F."/>
            <person name="Labrenz M."/>
            <person name="Spormann A.M."/>
            <person name="Op Den Camp H."/>
            <person name="Overmann J."/>
            <person name="Amann R."/>
            <person name="Jetten M.S.M."/>
            <person name="Mascher T."/>
            <person name="Medema M.H."/>
            <person name="Devos D.P."/>
            <person name="Kaster A.-K."/>
            <person name="Ovreas L."/>
            <person name="Rohde M."/>
            <person name="Galperin M.Y."/>
            <person name="Jogler C."/>
        </authorList>
    </citation>
    <scope>NUCLEOTIDE SEQUENCE [LARGE SCALE GENOMIC DNA]</scope>
    <source>
        <strain evidence="1 2">Pan54</strain>
    </source>
</reference>
<dbReference type="Proteomes" id="UP000316095">
    <property type="component" value="Unassembled WGS sequence"/>
</dbReference>
<evidence type="ECO:0008006" key="3">
    <source>
        <dbReference type="Google" id="ProtNLM"/>
    </source>
</evidence>
<gene>
    <name evidence="1" type="ORF">Pan54_03550</name>
</gene>
<name>A0A5C5X936_9PLAN</name>
<evidence type="ECO:0000313" key="2">
    <source>
        <dbReference type="Proteomes" id="UP000316095"/>
    </source>
</evidence>
<keyword evidence="2" id="KW-1185">Reference proteome</keyword>
<organism evidence="1 2">
    <name type="scientific">Rubinisphaera italica</name>
    <dbReference type="NCBI Taxonomy" id="2527969"/>
    <lineage>
        <taxon>Bacteria</taxon>
        <taxon>Pseudomonadati</taxon>
        <taxon>Planctomycetota</taxon>
        <taxon>Planctomycetia</taxon>
        <taxon>Planctomycetales</taxon>
        <taxon>Planctomycetaceae</taxon>
        <taxon>Rubinisphaera</taxon>
    </lineage>
</organism>
<protein>
    <recommendedName>
        <fullName evidence="3">Carboxypeptidase regulatory-like domain-containing protein</fullName>
    </recommendedName>
</protein>
<comment type="caution">
    <text evidence="1">The sequence shown here is derived from an EMBL/GenBank/DDBJ whole genome shotgun (WGS) entry which is preliminary data.</text>
</comment>
<sequence>MNLKLDLPKLFFLMAAMCFQIGCSGSGQPDYEMKSVSGTITFEGQPVENASVVFDAPSGARAFGLTDSMGQFQLETHRYGKGAPAGEYLVKVLSKEGTKVKDSSQPLEISMLYQENGVAKVVVTDESESRFTFDLKKSPDEDDVISSMSGEG</sequence>
<dbReference type="OrthoDB" id="217847at2"/>